<evidence type="ECO:0000259" key="3">
    <source>
        <dbReference type="Pfam" id="PF07619"/>
    </source>
</evidence>
<name>F2AMU4_RHOBT</name>
<evidence type="ECO:0000259" key="4">
    <source>
        <dbReference type="Pfam" id="PF07622"/>
    </source>
</evidence>
<feature type="region of interest" description="Disordered" evidence="1">
    <location>
        <begin position="526"/>
        <end position="551"/>
    </location>
</feature>
<dbReference type="InterPro" id="IPR011475">
    <property type="entry name" value="DUF1583"/>
</dbReference>
<comment type="caution">
    <text evidence="6">The sequence shown here is derived from an EMBL/GenBank/DDBJ whole genome shotgun (WGS) entry which is preliminary data.</text>
</comment>
<dbReference type="PATRIC" id="fig|991778.3.peg.1052"/>
<dbReference type="InterPro" id="IPR046518">
    <property type="entry name" value="DUF1583_N"/>
</dbReference>
<reference evidence="6 7" key="1">
    <citation type="journal article" date="2013" name="Mar. Genomics">
        <title>Expression of sulfatases in Rhodopirellula baltica and the diversity of sulfatases in the genus Rhodopirellula.</title>
        <authorList>
            <person name="Wegner C.E."/>
            <person name="Richter-Heitmann T."/>
            <person name="Klindworth A."/>
            <person name="Klockow C."/>
            <person name="Richter M."/>
            <person name="Achstetter T."/>
            <person name="Glockner F.O."/>
            <person name="Harder J."/>
        </authorList>
    </citation>
    <scope>NUCLEOTIDE SEQUENCE [LARGE SCALE GENOMIC DNA]</scope>
    <source>
        <strain evidence="6 7">WH47</strain>
    </source>
</reference>
<dbReference type="Proteomes" id="UP000006222">
    <property type="component" value="Unassembled WGS sequence"/>
</dbReference>
<feature type="domain" description="DUF1583" evidence="5">
    <location>
        <begin position="472"/>
        <end position="619"/>
    </location>
</feature>
<evidence type="ECO:0000256" key="1">
    <source>
        <dbReference type="SAM" id="MobiDB-lite"/>
    </source>
</evidence>
<evidence type="ECO:0000313" key="6">
    <source>
        <dbReference type="EMBL" id="EGF29061.1"/>
    </source>
</evidence>
<dbReference type="Pfam" id="PF07619">
    <property type="entry name" value="DUF1581"/>
    <property type="match status" value="1"/>
</dbReference>
<dbReference type="InterPro" id="IPR022660">
    <property type="entry name" value="DUF1581"/>
</dbReference>
<dbReference type="AlphaFoldDB" id="F2AMU4"/>
<organism evidence="6 7">
    <name type="scientific">Rhodopirellula baltica WH47</name>
    <dbReference type="NCBI Taxonomy" id="991778"/>
    <lineage>
        <taxon>Bacteria</taxon>
        <taxon>Pseudomonadati</taxon>
        <taxon>Planctomycetota</taxon>
        <taxon>Planctomycetia</taxon>
        <taxon>Pirellulales</taxon>
        <taxon>Pirellulaceae</taxon>
        <taxon>Rhodopirellula</taxon>
    </lineage>
</organism>
<evidence type="ECO:0000256" key="2">
    <source>
        <dbReference type="SAM" id="SignalP"/>
    </source>
</evidence>
<feature type="domain" description="DUF1581" evidence="3">
    <location>
        <begin position="361"/>
        <end position="441"/>
    </location>
</feature>
<evidence type="ECO:0000259" key="5">
    <source>
        <dbReference type="Pfam" id="PF20407"/>
    </source>
</evidence>
<proteinExistence type="predicted"/>
<evidence type="ECO:0000313" key="7">
    <source>
        <dbReference type="Proteomes" id="UP000006222"/>
    </source>
</evidence>
<feature type="signal peptide" evidence="2">
    <location>
        <begin position="1"/>
        <end position="26"/>
    </location>
</feature>
<accession>F2AMU4</accession>
<gene>
    <name evidence="6" type="ORF">RBWH47_02576</name>
</gene>
<sequence length="1101" mass="123437">MMNDPLNQRVLKSVSVLVAFWMFANANQPSQADDAARSDAGAFAWILDDHHVSESGAMVCEHAEGLEPTERLQYLKSWVIPGPNSPRLRITADFGHVDDDQPEHPAVISPALQLIRLAGQSNQIDSLSKDINQFAATTPEDRCDQLVMSVLIALEKNDVAAVEKGVDELLNLVRPDSVLLDRSRDGIVLLAEKAVQSKPSTTAIRELVLFTTLAYRKEYDRPAWIRHLVAAQVRLSEPEEVGHAIEGSPQWFMGSLERAFDHGNAFPYPNPSVVQGQYRNQSNYGDDFLFFQSPLQGEYTVDAMATGFGYREAHLLVGGYYAGLVYNHTQNMVGNVRQELGRTSIGEELTDTHRYGILRTRARVQDGEVVTSINGREIHRQPFGDSAYPWIAVRTNYRVQGGVDNLRITGDPIIPDRIEMVESAELLGWYDYYQDPGNRSNHLANWSAYRVQDLSAGMITEITDPQIAYLPRGSHVEHLLRYIRPMVEDGVIEYEFWYDGDQSAAHPALGRTCYLIRENGVSEHQLTDGRYDKSGLRPDNERRVSAKDSPPVPLQVKAWNQMQLQRRGDEVVLRLNGQTIHESKIERDSPSPCFGLFHFADQSALRVRNARWSGDWPKELPEIDEQQLAGDFEGKLDWTASEPGQELSYRIDRDAMVGGRFLQIEGDPAKTLMATDEGVVLNQIGDAGYRGTLIAPDVRVGGDFDITVTYDQLQCESQKEKIGSIRMHVVADTPAEDTALIQWVNDRGNDQMMQCLRMATVNGEQRRHYFGKIPCDGDAGRLRLSRRGDKVFYLAADGDSDYFYLIGEEEFVKEDLKPMSIQFGVQIQGPDGRVNARFTEFQVRAERLEGVSEVDHEASLASLDQQRDRLPFTFEHDFTKPAENPNAIYHWGAWHRSASGVKVIAPGTDEWTSAGVSLQHLIEGDFDIAFYFDAVNLETPVQGQQTQLYLQIEWGDDDSTQVNAMMNKSDSGTVASRAMSRVLSDGKSIYRIIGNQPLDNPDYLRIVRRGDRCFCIAGREEDQLSLLLGTVRVSEQPIDPRRVRVVLHTGGAGRSSEVLLKSIHVKAAGITLAAPVMGQPVPVKPESRAPSIFDSLRNFFR</sequence>
<keyword evidence="2" id="KW-0732">Signal</keyword>
<dbReference type="RefSeq" id="WP_007324961.1">
    <property type="nucleotide sequence ID" value="NZ_AFAR01000056.1"/>
</dbReference>
<dbReference type="Pfam" id="PF20407">
    <property type="entry name" value="DUF1583_N"/>
    <property type="match status" value="1"/>
</dbReference>
<feature type="chain" id="PRO_5003275057" evidence="2">
    <location>
        <begin position="27"/>
        <end position="1101"/>
    </location>
</feature>
<feature type="domain" description="DUF1583" evidence="4">
    <location>
        <begin position="625"/>
        <end position="866"/>
    </location>
</feature>
<dbReference type="Pfam" id="PF07622">
    <property type="entry name" value="DUF1583"/>
    <property type="match status" value="1"/>
</dbReference>
<dbReference type="EMBL" id="AFAR01000056">
    <property type="protein sequence ID" value="EGF29061.1"/>
    <property type="molecule type" value="Genomic_DNA"/>
</dbReference>
<protein>
    <submittedName>
        <fullName evidence="6">Uncharacterized protein</fullName>
    </submittedName>
</protein>
<feature type="compositionally biased region" description="Basic and acidic residues" evidence="1">
    <location>
        <begin position="526"/>
        <end position="546"/>
    </location>
</feature>